<name>A0ABD1ZQC7_9MARC</name>
<dbReference type="AlphaFoldDB" id="A0ABD1ZQC7"/>
<protein>
    <submittedName>
        <fullName evidence="2">Uncharacterized protein</fullName>
    </submittedName>
</protein>
<proteinExistence type="predicted"/>
<accession>A0ABD1ZQC7</accession>
<dbReference type="EMBL" id="JBHFFA010000001">
    <property type="protein sequence ID" value="KAL2653655.1"/>
    <property type="molecule type" value="Genomic_DNA"/>
</dbReference>
<evidence type="ECO:0000256" key="1">
    <source>
        <dbReference type="SAM" id="Phobius"/>
    </source>
</evidence>
<comment type="caution">
    <text evidence="2">The sequence shown here is derived from an EMBL/GenBank/DDBJ whole genome shotgun (WGS) entry which is preliminary data.</text>
</comment>
<keyword evidence="3" id="KW-1185">Reference proteome</keyword>
<gene>
    <name evidence="2" type="ORF">R1flu_021783</name>
</gene>
<reference evidence="2 3" key="1">
    <citation type="submission" date="2024-09" db="EMBL/GenBank/DDBJ databases">
        <title>Chromosome-scale assembly of Riccia fluitans.</title>
        <authorList>
            <person name="Paukszto L."/>
            <person name="Sawicki J."/>
            <person name="Karawczyk K."/>
            <person name="Piernik-Szablinska J."/>
            <person name="Szczecinska M."/>
            <person name="Mazdziarz M."/>
        </authorList>
    </citation>
    <scope>NUCLEOTIDE SEQUENCE [LARGE SCALE GENOMIC DNA]</scope>
    <source>
        <strain evidence="2">Rf_01</strain>
        <tissue evidence="2">Aerial parts of the thallus</tissue>
    </source>
</reference>
<evidence type="ECO:0000313" key="3">
    <source>
        <dbReference type="Proteomes" id="UP001605036"/>
    </source>
</evidence>
<feature type="transmembrane region" description="Helical" evidence="1">
    <location>
        <begin position="52"/>
        <end position="71"/>
    </location>
</feature>
<evidence type="ECO:0000313" key="2">
    <source>
        <dbReference type="EMBL" id="KAL2653655.1"/>
    </source>
</evidence>
<sequence>MSFWWFWEELLVRITRRSSPRPVEPTNIQERYPRFLGTGVRSHRWLQLHLSILQQFFFPFYVFLWCSSIFWSRLSHLKVIFGVYRTSLC</sequence>
<keyword evidence="1" id="KW-1133">Transmembrane helix</keyword>
<keyword evidence="1" id="KW-0472">Membrane</keyword>
<keyword evidence="1" id="KW-0812">Transmembrane</keyword>
<organism evidence="2 3">
    <name type="scientific">Riccia fluitans</name>
    <dbReference type="NCBI Taxonomy" id="41844"/>
    <lineage>
        <taxon>Eukaryota</taxon>
        <taxon>Viridiplantae</taxon>
        <taxon>Streptophyta</taxon>
        <taxon>Embryophyta</taxon>
        <taxon>Marchantiophyta</taxon>
        <taxon>Marchantiopsida</taxon>
        <taxon>Marchantiidae</taxon>
        <taxon>Marchantiales</taxon>
        <taxon>Ricciaceae</taxon>
        <taxon>Riccia</taxon>
    </lineage>
</organism>
<dbReference type="Proteomes" id="UP001605036">
    <property type="component" value="Unassembled WGS sequence"/>
</dbReference>